<dbReference type="AlphaFoldDB" id="A0A392VT89"/>
<accession>A0A392VT89</accession>
<sequence length="61" mass="6903">MKLRDAPLDEPPNAMILTAWRNAPSFLRDAPLTEALQFLSTCWHDALSLPARRAIGRNFPK</sequence>
<proteinExistence type="predicted"/>
<evidence type="ECO:0000313" key="2">
    <source>
        <dbReference type="Proteomes" id="UP000265520"/>
    </source>
</evidence>
<keyword evidence="2" id="KW-1185">Reference proteome</keyword>
<evidence type="ECO:0000313" key="1">
    <source>
        <dbReference type="EMBL" id="MCI90713.1"/>
    </source>
</evidence>
<name>A0A392VT89_9FABA</name>
<dbReference type="Proteomes" id="UP000265520">
    <property type="component" value="Unassembled WGS sequence"/>
</dbReference>
<feature type="non-terminal residue" evidence="1">
    <location>
        <position position="61"/>
    </location>
</feature>
<dbReference type="EMBL" id="LXQA011251895">
    <property type="protein sequence ID" value="MCI90713.1"/>
    <property type="molecule type" value="Genomic_DNA"/>
</dbReference>
<organism evidence="1 2">
    <name type="scientific">Trifolium medium</name>
    <dbReference type="NCBI Taxonomy" id="97028"/>
    <lineage>
        <taxon>Eukaryota</taxon>
        <taxon>Viridiplantae</taxon>
        <taxon>Streptophyta</taxon>
        <taxon>Embryophyta</taxon>
        <taxon>Tracheophyta</taxon>
        <taxon>Spermatophyta</taxon>
        <taxon>Magnoliopsida</taxon>
        <taxon>eudicotyledons</taxon>
        <taxon>Gunneridae</taxon>
        <taxon>Pentapetalae</taxon>
        <taxon>rosids</taxon>
        <taxon>fabids</taxon>
        <taxon>Fabales</taxon>
        <taxon>Fabaceae</taxon>
        <taxon>Papilionoideae</taxon>
        <taxon>50 kb inversion clade</taxon>
        <taxon>NPAAA clade</taxon>
        <taxon>Hologalegina</taxon>
        <taxon>IRL clade</taxon>
        <taxon>Trifolieae</taxon>
        <taxon>Trifolium</taxon>
    </lineage>
</organism>
<comment type="caution">
    <text evidence="1">The sequence shown here is derived from an EMBL/GenBank/DDBJ whole genome shotgun (WGS) entry which is preliminary data.</text>
</comment>
<protein>
    <submittedName>
        <fullName evidence="1">Uncharacterized protein</fullName>
    </submittedName>
</protein>
<reference evidence="1 2" key="1">
    <citation type="journal article" date="2018" name="Front. Plant Sci.">
        <title>Red Clover (Trifolium pratense) and Zigzag Clover (T. medium) - A Picture of Genomic Similarities and Differences.</title>
        <authorList>
            <person name="Dluhosova J."/>
            <person name="Istvanek J."/>
            <person name="Nedelnik J."/>
            <person name="Repkova J."/>
        </authorList>
    </citation>
    <scope>NUCLEOTIDE SEQUENCE [LARGE SCALE GENOMIC DNA]</scope>
    <source>
        <strain evidence="2">cv. 10/8</strain>
        <tissue evidence="1">Leaf</tissue>
    </source>
</reference>